<evidence type="ECO:0000313" key="2">
    <source>
        <dbReference type="Proteomes" id="UP000290289"/>
    </source>
</evidence>
<dbReference type="AlphaFoldDB" id="A0A498JK01"/>
<sequence>MDNHLEGQVCSHRPLSVSGTTTMLLLPIFASAVRIVNFGTEPISITTGASSSQTFKNTMPPFRASSTPSSSSSIIAYNHFLLRLNQTSSFTNLVTMSLLVVFLPLHYLSHSVTLLLALVWGSPLLLVLQAA</sequence>
<comment type="caution">
    <text evidence="1">The sequence shown here is derived from an EMBL/GenBank/DDBJ whole genome shotgun (WGS) entry which is preliminary data.</text>
</comment>
<reference evidence="1 2" key="1">
    <citation type="submission" date="2018-10" db="EMBL/GenBank/DDBJ databases">
        <title>A high-quality apple genome assembly.</title>
        <authorList>
            <person name="Hu J."/>
        </authorList>
    </citation>
    <scope>NUCLEOTIDE SEQUENCE [LARGE SCALE GENOMIC DNA]</scope>
    <source>
        <strain evidence="2">cv. HFTH1</strain>
        <tissue evidence="1">Young leaf</tissue>
    </source>
</reference>
<proteinExistence type="predicted"/>
<protein>
    <submittedName>
        <fullName evidence="1">Uncharacterized protein</fullName>
    </submittedName>
</protein>
<evidence type="ECO:0000313" key="1">
    <source>
        <dbReference type="EMBL" id="RXH95880.1"/>
    </source>
</evidence>
<dbReference type="Proteomes" id="UP000290289">
    <property type="component" value="Chromosome 6"/>
</dbReference>
<gene>
    <name evidence="1" type="ORF">DVH24_008380</name>
</gene>
<keyword evidence="2" id="KW-1185">Reference proteome</keyword>
<organism evidence="1 2">
    <name type="scientific">Malus domestica</name>
    <name type="common">Apple</name>
    <name type="synonym">Pyrus malus</name>
    <dbReference type="NCBI Taxonomy" id="3750"/>
    <lineage>
        <taxon>Eukaryota</taxon>
        <taxon>Viridiplantae</taxon>
        <taxon>Streptophyta</taxon>
        <taxon>Embryophyta</taxon>
        <taxon>Tracheophyta</taxon>
        <taxon>Spermatophyta</taxon>
        <taxon>Magnoliopsida</taxon>
        <taxon>eudicotyledons</taxon>
        <taxon>Gunneridae</taxon>
        <taxon>Pentapetalae</taxon>
        <taxon>rosids</taxon>
        <taxon>fabids</taxon>
        <taxon>Rosales</taxon>
        <taxon>Rosaceae</taxon>
        <taxon>Amygdaloideae</taxon>
        <taxon>Maleae</taxon>
        <taxon>Malus</taxon>
    </lineage>
</organism>
<name>A0A498JK01_MALDO</name>
<dbReference type="EMBL" id="RDQH01000332">
    <property type="protein sequence ID" value="RXH95880.1"/>
    <property type="molecule type" value="Genomic_DNA"/>
</dbReference>
<accession>A0A498JK01</accession>